<evidence type="ECO:0000259" key="3">
    <source>
        <dbReference type="Pfam" id="PF07992"/>
    </source>
</evidence>
<keyword evidence="5" id="KW-1185">Reference proteome</keyword>
<keyword evidence="2" id="KW-0560">Oxidoreductase</keyword>
<evidence type="ECO:0000313" key="5">
    <source>
        <dbReference type="Proteomes" id="UP000612362"/>
    </source>
</evidence>
<protein>
    <recommendedName>
        <fullName evidence="3">FAD/NAD(P)-binding domain-containing protein</fullName>
    </recommendedName>
</protein>
<keyword evidence="1" id="KW-0285">Flavoprotein</keyword>
<evidence type="ECO:0000256" key="1">
    <source>
        <dbReference type="ARBA" id="ARBA00022630"/>
    </source>
</evidence>
<dbReference type="PRINTS" id="PR00469">
    <property type="entry name" value="PNDRDTASEII"/>
</dbReference>
<gene>
    <name evidence="4" type="ORF">KSX_69680</name>
</gene>
<organism evidence="4 5">
    <name type="scientific">Ktedonospora formicarum</name>
    <dbReference type="NCBI Taxonomy" id="2778364"/>
    <lineage>
        <taxon>Bacteria</taxon>
        <taxon>Bacillati</taxon>
        <taxon>Chloroflexota</taxon>
        <taxon>Ktedonobacteria</taxon>
        <taxon>Ktedonobacterales</taxon>
        <taxon>Ktedonobacteraceae</taxon>
        <taxon>Ktedonospora</taxon>
    </lineage>
</organism>
<proteinExistence type="predicted"/>
<evidence type="ECO:0000313" key="4">
    <source>
        <dbReference type="EMBL" id="GHO48805.1"/>
    </source>
</evidence>
<dbReference type="PANTHER" id="PTHR48105">
    <property type="entry name" value="THIOREDOXIN REDUCTASE 1-RELATED-RELATED"/>
    <property type="match status" value="1"/>
</dbReference>
<dbReference type="InterPro" id="IPR050097">
    <property type="entry name" value="Ferredoxin-NADP_redctase_2"/>
</dbReference>
<sequence>MENDMYDAIIVGAGPTGLSAALWLGRCRRRVLVCDTERPRNSASQALHGFLTRDGIAPAEFLRLGREQLAPYTTVELRTIAVTDAERVEEHFRVTLADHTQVETRKLLLATGVIDELPLLDGLEQFYGSSVFHCPYCDGWEWRDQPLALYGAGEHGRAMALQLRQWSHDLVLCTDGPAELDAADLALFSRLGIGVCEDRIAHLEGSAEQLERIVFRNGKVLARRALFVITHEHQHAPLAQRLGYRFSPNRLMLRTEGYEQPDIPGLFVAGNSVRNLWVIGAAAEGAEAAFLLNRSLLQEDLARERLALMPLS</sequence>
<dbReference type="GO" id="GO:0016491">
    <property type="term" value="F:oxidoreductase activity"/>
    <property type="evidence" value="ECO:0007669"/>
    <property type="project" value="UniProtKB-KW"/>
</dbReference>
<reference evidence="4" key="1">
    <citation type="submission" date="2020-10" db="EMBL/GenBank/DDBJ databases">
        <title>Taxonomic study of unclassified bacteria belonging to the class Ktedonobacteria.</title>
        <authorList>
            <person name="Yabe S."/>
            <person name="Wang C.M."/>
            <person name="Zheng Y."/>
            <person name="Sakai Y."/>
            <person name="Cavaletti L."/>
            <person name="Monciardini P."/>
            <person name="Donadio S."/>
        </authorList>
    </citation>
    <scope>NUCLEOTIDE SEQUENCE</scope>
    <source>
        <strain evidence="4">SOSP1-1</strain>
    </source>
</reference>
<dbReference type="EMBL" id="BNJF01000004">
    <property type="protein sequence ID" value="GHO48805.1"/>
    <property type="molecule type" value="Genomic_DNA"/>
</dbReference>
<dbReference type="PRINTS" id="PR00368">
    <property type="entry name" value="FADPNR"/>
</dbReference>
<dbReference type="AlphaFoldDB" id="A0A8J3MV08"/>
<dbReference type="InterPro" id="IPR036188">
    <property type="entry name" value="FAD/NAD-bd_sf"/>
</dbReference>
<comment type="caution">
    <text evidence="4">The sequence shown here is derived from an EMBL/GenBank/DDBJ whole genome shotgun (WGS) entry which is preliminary data.</text>
</comment>
<dbReference type="Proteomes" id="UP000612362">
    <property type="component" value="Unassembled WGS sequence"/>
</dbReference>
<accession>A0A8J3MV08</accession>
<name>A0A8J3MV08_9CHLR</name>
<feature type="domain" description="FAD/NAD(P)-binding" evidence="3">
    <location>
        <begin position="6"/>
        <end position="273"/>
    </location>
</feature>
<evidence type="ECO:0000256" key="2">
    <source>
        <dbReference type="ARBA" id="ARBA00023002"/>
    </source>
</evidence>
<dbReference type="SUPFAM" id="SSF51905">
    <property type="entry name" value="FAD/NAD(P)-binding domain"/>
    <property type="match status" value="1"/>
</dbReference>
<dbReference type="Gene3D" id="3.50.50.60">
    <property type="entry name" value="FAD/NAD(P)-binding domain"/>
    <property type="match status" value="2"/>
</dbReference>
<dbReference type="RefSeq" id="WP_220197975.1">
    <property type="nucleotide sequence ID" value="NZ_BNJF01000004.1"/>
</dbReference>
<dbReference type="Pfam" id="PF07992">
    <property type="entry name" value="Pyr_redox_2"/>
    <property type="match status" value="1"/>
</dbReference>
<dbReference type="InterPro" id="IPR023753">
    <property type="entry name" value="FAD/NAD-binding_dom"/>
</dbReference>